<dbReference type="Pfam" id="PF04468">
    <property type="entry name" value="PSP1"/>
    <property type="match status" value="1"/>
</dbReference>
<evidence type="ECO:0000313" key="4">
    <source>
        <dbReference type="Proteomes" id="UP000646827"/>
    </source>
</evidence>
<dbReference type="EMBL" id="JAEPRB010000036">
    <property type="protein sequence ID" value="KAG2224862.1"/>
    <property type="molecule type" value="Genomic_DNA"/>
</dbReference>
<dbReference type="InterPro" id="IPR047767">
    <property type="entry name" value="PSP1-like"/>
</dbReference>
<gene>
    <name evidence="3" type="ORF">INT45_008044</name>
</gene>
<feature type="region of interest" description="Disordered" evidence="1">
    <location>
        <begin position="478"/>
        <end position="527"/>
    </location>
</feature>
<feature type="compositionally biased region" description="Low complexity" evidence="1">
    <location>
        <begin position="254"/>
        <end position="279"/>
    </location>
</feature>
<dbReference type="NCBIfam" id="NF041131">
    <property type="entry name" value="RicT_YaaT_fam"/>
    <property type="match status" value="1"/>
</dbReference>
<name>A0A8H7SAT9_9FUNG</name>
<protein>
    <recommendedName>
        <fullName evidence="2">PSP1 C-terminal domain-containing protein</fullName>
    </recommendedName>
</protein>
<keyword evidence="4" id="KW-1185">Reference proteome</keyword>
<feature type="compositionally biased region" description="Polar residues" evidence="1">
    <location>
        <begin position="23"/>
        <end position="36"/>
    </location>
</feature>
<feature type="region of interest" description="Disordered" evidence="1">
    <location>
        <begin position="1"/>
        <end position="75"/>
    </location>
</feature>
<feature type="compositionally biased region" description="Low complexity" evidence="1">
    <location>
        <begin position="501"/>
        <end position="526"/>
    </location>
</feature>
<feature type="region of interest" description="Disordered" evidence="1">
    <location>
        <begin position="254"/>
        <end position="320"/>
    </location>
</feature>
<evidence type="ECO:0000259" key="2">
    <source>
        <dbReference type="PROSITE" id="PS51411"/>
    </source>
</evidence>
<evidence type="ECO:0000256" key="1">
    <source>
        <dbReference type="SAM" id="MobiDB-lite"/>
    </source>
</evidence>
<comment type="caution">
    <text evidence="3">The sequence shown here is derived from an EMBL/GenBank/DDBJ whole genome shotgun (WGS) entry which is preliminary data.</text>
</comment>
<accession>A0A8H7SAT9</accession>
<dbReference type="Proteomes" id="UP000646827">
    <property type="component" value="Unassembled WGS sequence"/>
</dbReference>
<feature type="domain" description="PSP1 C-terminal" evidence="2">
    <location>
        <begin position="528"/>
        <end position="613"/>
    </location>
</feature>
<dbReference type="InterPro" id="IPR007557">
    <property type="entry name" value="PSP1_C"/>
</dbReference>
<dbReference type="PANTHER" id="PTHR43830">
    <property type="entry name" value="PROTEIN PSP1"/>
    <property type="match status" value="1"/>
</dbReference>
<evidence type="ECO:0000313" key="3">
    <source>
        <dbReference type="EMBL" id="KAG2224862.1"/>
    </source>
</evidence>
<feature type="compositionally biased region" description="Low complexity" evidence="1">
    <location>
        <begin position="293"/>
        <end position="310"/>
    </location>
</feature>
<dbReference type="PANTHER" id="PTHR43830:SF3">
    <property type="entry name" value="PROTEIN PSP1"/>
    <property type="match status" value="1"/>
</dbReference>
<dbReference type="OrthoDB" id="243127at2759"/>
<organism evidence="3 4">
    <name type="scientific">Circinella minor</name>
    <dbReference type="NCBI Taxonomy" id="1195481"/>
    <lineage>
        <taxon>Eukaryota</taxon>
        <taxon>Fungi</taxon>
        <taxon>Fungi incertae sedis</taxon>
        <taxon>Mucoromycota</taxon>
        <taxon>Mucoromycotina</taxon>
        <taxon>Mucoromycetes</taxon>
        <taxon>Mucorales</taxon>
        <taxon>Lichtheimiaceae</taxon>
        <taxon>Circinella</taxon>
    </lineage>
</organism>
<dbReference type="GO" id="GO:0005737">
    <property type="term" value="C:cytoplasm"/>
    <property type="evidence" value="ECO:0007669"/>
    <property type="project" value="TreeGrafter"/>
</dbReference>
<sequence>MDPTSTEYQHHQHQVHQHRAEKQQQNNHPVPPSCSSEYEPLNEDDEQTGDTPYWLGGPLADEYLEPATSSGATNSFTATTTATTSMTTNNNNGNSSMAFMFEDQDQYQKREGELLFEREQIFHPQMESTLPYRRHSLAHETLSQQRKSSFFPTLPVPAEKRASFSAASPSSFIMGQQTPWMPNSLINNSQFATAEDTAVASTEQQQQANRFGTNNIWSTTKLKSALPVTTPNQQHQQQQSLLWEYSLVGNKVSSSTNNYTPSPTTSSSTSSQTLLPSSYAHSPRFTLGDRDLQQQQPLRASRRLSLSPLPTTSEDSVQEHFNPRDILSSVPEEPGFLPYRRHSLAGPLLGVATTRSNTTSVEIAAAAAASYLNEQRQQQRELDKFLPSNLLSSDLFESVDYSSHQQHHNLSTTMSWCMVEFKAGRSEIYHSTIPVEKNDWIIVEADRGRDLGKVVAKDLPADQVALLLQSTNSGMWEDPAVQNGEGIIPSPPNNTSSAILTTSQSTGTSTSSSSSPTTPSSTTTPSLKRICRLATTAEITLLVTKRQDEQKALLICQTKSKQKKLMMDIVDAEYQWDRRKLTFYFVAERRVDFRELVRDLFKIYKTRIWMCSVNTMNKKQAM</sequence>
<dbReference type="AlphaFoldDB" id="A0A8H7SAT9"/>
<proteinExistence type="predicted"/>
<dbReference type="PROSITE" id="PS51411">
    <property type="entry name" value="PSP1_C"/>
    <property type="match status" value="1"/>
</dbReference>
<reference evidence="3 4" key="1">
    <citation type="submission" date="2020-12" db="EMBL/GenBank/DDBJ databases">
        <title>Metabolic potential, ecology and presence of endohyphal bacteria is reflected in genomic diversity of Mucoromycotina.</title>
        <authorList>
            <person name="Muszewska A."/>
            <person name="Okrasinska A."/>
            <person name="Steczkiewicz K."/>
            <person name="Drgas O."/>
            <person name="Orlowska M."/>
            <person name="Perlinska-Lenart U."/>
            <person name="Aleksandrzak-Piekarczyk T."/>
            <person name="Szatraj K."/>
            <person name="Zielenkiewicz U."/>
            <person name="Pilsyk S."/>
            <person name="Malc E."/>
            <person name="Mieczkowski P."/>
            <person name="Kruszewska J.S."/>
            <person name="Biernat P."/>
            <person name="Pawlowska J."/>
        </authorList>
    </citation>
    <scope>NUCLEOTIDE SEQUENCE [LARGE SCALE GENOMIC DNA]</scope>
    <source>
        <strain evidence="3 4">CBS 142.35</strain>
    </source>
</reference>